<proteinExistence type="predicted"/>
<reference evidence="2" key="1">
    <citation type="journal article" date="2005" name="Proc. Natl. Acad. Sci. U.S.A.">
        <title>Coevolution between nonhomologous but functionally similar proteins and their conserved partners in the Legionella pathogenesis system.</title>
        <authorList>
            <person name="Feldman M."/>
            <person name="Zusman T."/>
            <person name="Hagag S."/>
            <person name="Segal G."/>
        </authorList>
    </citation>
    <scope>NUCLEOTIDE SEQUENCE</scope>
</reference>
<protein>
    <submittedName>
        <fullName evidence="2">Uncharacterized protein</fullName>
    </submittedName>
</protein>
<dbReference type="EMBL" id="LNYX01000006">
    <property type="protein sequence ID" value="KTD65575.1"/>
    <property type="molecule type" value="Genomic_DNA"/>
</dbReference>
<keyword evidence="4" id="KW-1185">Reference proteome</keyword>
<feature type="compositionally biased region" description="Polar residues" evidence="1">
    <location>
        <begin position="88"/>
        <end position="106"/>
    </location>
</feature>
<dbReference type="STRING" id="452.Lspi_0649"/>
<dbReference type="RefSeq" id="WP_058482591.1">
    <property type="nucleotide sequence ID" value="NZ_CAAAII010000009.1"/>
</dbReference>
<evidence type="ECO:0000313" key="3">
    <source>
        <dbReference type="EMBL" id="KTD65575.1"/>
    </source>
</evidence>
<organism evidence="2">
    <name type="scientific">Legionella spiritensis</name>
    <dbReference type="NCBI Taxonomy" id="452"/>
    <lineage>
        <taxon>Bacteria</taxon>
        <taxon>Pseudomonadati</taxon>
        <taxon>Pseudomonadota</taxon>
        <taxon>Gammaproteobacteria</taxon>
        <taxon>Legionellales</taxon>
        <taxon>Legionellaceae</taxon>
        <taxon>Legionella</taxon>
    </lineage>
</organism>
<sequence length="106" mass="11563">MAQDTEHRGLAATAGFFREPQSERKNNSRVVTIADVQTTLVKPLGTGIEQLKKLDSLRQGADPKVTEALQFMTQCYQQAKGISEVPSLESTATNDESAENQSGPRI</sequence>
<accession>Q49J52</accession>
<evidence type="ECO:0000313" key="4">
    <source>
        <dbReference type="Proteomes" id="UP000054877"/>
    </source>
</evidence>
<name>Q49J52_LEGSP</name>
<gene>
    <name evidence="3" type="ORF">Lspi_0649</name>
</gene>
<dbReference type="Proteomes" id="UP000054877">
    <property type="component" value="Unassembled WGS sequence"/>
</dbReference>
<reference evidence="3 4" key="2">
    <citation type="submission" date="2015-11" db="EMBL/GenBank/DDBJ databases">
        <title>Genomic analysis of 38 Legionella species identifies large and diverse effector repertoires.</title>
        <authorList>
            <person name="Burstein D."/>
            <person name="Amaro F."/>
            <person name="Zusman T."/>
            <person name="Lifshitz Z."/>
            <person name="Cohen O."/>
            <person name="Gilbert J.A."/>
            <person name="Pupko T."/>
            <person name="Shuman H.A."/>
            <person name="Segal G."/>
        </authorList>
    </citation>
    <scope>NUCLEOTIDE SEQUENCE [LARGE SCALE GENOMIC DNA]</scope>
    <source>
        <strain evidence="3 4">Mt.St.Helens-9</strain>
    </source>
</reference>
<feature type="region of interest" description="Disordered" evidence="1">
    <location>
        <begin position="1"/>
        <end position="27"/>
    </location>
</feature>
<dbReference type="PATRIC" id="fig|452.5.peg.711"/>
<dbReference type="EMBL" id="AY860657">
    <property type="protein sequence ID" value="AAX56224.1"/>
    <property type="molecule type" value="Genomic_DNA"/>
</dbReference>
<evidence type="ECO:0000256" key="1">
    <source>
        <dbReference type="SAM" id="MobiDB-lite"/>
    </source>
</evidence>
<evidence type="ECO:0000313" key="2">
    <source>
        <dbReference type="EMBL" id="AAX56224.1"/>
    </source>
</evidence>
<feature type="region of interest" description="Disordered" evidence="1">
    <location>
        <begin position="83"/>
        <end position="106"/>
    </location>
</feature>
<dbReference type="AlphaFoldDB" id="Q49J52"/>